<dbReference type="GO" id="GO:1901135">
    <property type="term" value="P:carbohydrate derivative metabolic process"/>
    <property type="evidence" value="ECO:0007669"/>
    <property type="project" value="InterPro"/>
</dbReference>
<feature type="domain" description="HTH rpiR-type" evidence="4">
    <location>
        <begin position="1"/>
        <end position="77"/>
    </location>
</feature>
<dbReference type="InterPro" id="IPR009057">
    <property type="entry name" value="Homeodomain-like_sf"/>
</dbReference>
<protein>
    <submittedName>
        <fullName evidence="6">Transcriptional regulator, RpiR family</fullName>
    </submittedName>
</protein>
<feature type="domain" description="SIS" evidence="5">
    <location>
        <begin position="121"/>
        <end position="261"/>
    </location>
</feature>
<dbReference type="Proteomes" id="UP000184241">
    <property type="component" value="Unassembled WGS sequence"/>
</dbReference>
<keyword evidence="2" id="KW-0238">DNA-binding</keyword>
<dbReference type="Gene3D" id="1.10.10.10">
    <property type="entry name" value="Winged helix-like DNA-binding domain superfamily/Winged helix DNA-binding domain"/>
    <property type="match status" value="1"/>
</dbReference>
<dbReference type="SUPFAM" id="SSF46689">
    <property type="entry name" value="Homeodomain-like"/>
    <property type="match status" value="1"/>
</dbReference>
<name>A0A1M5YJA2_9CLOT</name>
<dbReference type="GO" id="GO:0003677">
    <property type="term" value="F:DNA binding"/>
    <property type="evidence" value="ECO:0007669"/>
    <property type="project" value="UniProtKB-KW"/>
</dbReference>
<dbReference type="Pfam" id="PF01418">
    <property type="entry name" value="HTH_6"/>
    <property type="match status" value="1"/>
</dbReference>
<reference evidence="6 7" key="1">
    <citation type="submission" date="2016-11" db="EMBL/GenBank/DDBJ databases">
        <authorList>
            <person name="Jaros S."/>
            <person name="Januszkiewicz K."/>
            <person name="Wedrychowicz H."/>
        </authorList>
    </citation>
    <scope>NUCLEOTIDE SEQUENCE [LARGE SCALE GENOMIC DNA]</scope>
    <source>
        <strain evidence="6 7">DSM 6191</strain>
    </source>
</reference>
<dbReference type="EMBL" id="FQXU01000006">
    <property type="protein sequence ID" value="SHI12095.1"/>
    <property type="molecule type" value="Genomic_DNA"/>
</dbReference>
<evidence type="ECO:0000313" key="6">
    <source>
        <dbReference type="EMBL" id="SHI12095.1"/>
    </source>
</evidence>
<dbReference type="SUPFAM" id="SSF53697">
    <property type="entry name" value="SIS domain"/>
    <property type="match status" value="1"/>
</dbReference>
<keyword evidence="3" id="KW-0804">Transcription</keyword>
<dbReference type="PANTHER" id="PTHR30514">
    <property type="entry name" value="GLUCOKINASE"/>
    <property type="match status" value="1"/>
</dbReference>
<evidence type="ECO:0000256" key="3">
    <source>
        <dbReference type="ARBA" id="ARBA00023163"/>
    </source>
</evidence>
<evidence type="ECO:0000256" key="1">
    <source>
        <dbReference type="ARBA" id="ARBA00023015"/>
    </source>
</evidence>
<dbReference type="PROSITE" id="PS51071">
    <property type="entry name" value="HTH_RPIR"/>
    <property type="match status" value="1"/>
</dbReference>
<keyword evidence="1" id="KW-0805">Transcription regulation</keyword>
<dbReference type="InterPro" id="IPR001347">
    <property type="entry name" value="SIS_dom"/>
</dbReference>
<dbReference type="Pfam" id="PF01380">
    <property type="entry name" value="SIS"/>
    <property type="match status" value="1"/>
</dbReference>
<dbReference type="InterPro" id="IPR036388">
    <property type="entry name" value="WH-like_DNA-bd_sf"/>
</dbReference>
<dbReference type="InterPro" id="IPR047640">
    <property type="entry name" value="RpiR-like"/>
</dbReference>
<sequence length="278" mass="30985">MGFHVRMKQYSEDFTQSEQKISEYILKNQEEVVNLSAQELGEKTGTSPASIVRFSRKLGFSGFGELKIEIAKTTNSEEEELDTIISPKDSVSDIAEKVVNRAVTSLKETYSLINTTNLEEAINLMREANTIYLFGIGASSLVAMDLMYKLVRINKRVIFNIDSHLQLAAAVHITNKDVAIGISYSGKTREVNEGVIRAKEKGAKVISITNCNKNPLSSISDISLNIPNEERQLRFGAISSRMDQLALIDILFLGVAIGNFDKIEDMLMETKEIVKKLK</sequence>
<gene>
    <name evidence="6" type="ORF">SAMN02745941_02057</name>
</gene>
<dbReference type="PANTHER" id="PTHR30514:SF1">
    <property type="entry name" value="HTH-TYPE TRANSCRIPTIONAL REGULATOR HEXR-RELATED"/>
    <property type="match status" value="1"/>
</dbReference>
<evidence type="ECO:0000313" key="7">
    <source>
        <dbReference type="Proteomes" id="UP000184241"/>
    </source>
</evidence>
<evidence type="ECO:0000256" key="2">
    <source>
        <dbReference type="ARBA" id="ARBA00023125"/>
    </source>
</evidence>
<dbReference type="PROSITE" id="PS51464">
    <property type="entry name" value="SIS"/>
    <property type="match status" value="1"/>
</dbReference>
<dbReference type="GO" id="GO:0097367">
    <property type="term" value="F:carbohydrate derivative binding"/>
    <property type="evidence" value="ECO:0007669"/>
    <property type="project" value="InterPro"/>
</dbReference>
<accession>A0A1M5YJA2</accession>
<dbReference type="CDD" id="cd05013">
    <property type="entry name" value="SIS_RpiR"/>
    <property type="match status" value="1"/>
</dbReference>
<dbReference type="RefSeq" id="WP_073019185.1">
    <property type="nucleotide sequence ID" value="NZ_FQXU01000006.1"/>
</dbReference>
<evidence type="ECO:0000259" key="4">
    <source>
        <dbReference type="PROSITE" id="PS51071"/>
    </source>
</evidence>
<dbReference type="AlphaFoldDB" id="A0A1M5YJA2"/>
<dbReference type="GO" id="GO:0003700">
    <property type="term" value="F:DNA-binding transcription factor activity"/>
    <property type="evidence" value="ECO:0007669"/>
    <property type="project" value="InterPro"/>
</dbReference>
<organism evidence="6 7">
    <name type="scientific">Clostridium intestinale DSM 6191</name>
    <dbReference type="NCBI Taxonomy" id="1121320"/>
    <lineage>
        <taxon>Bacteria</taxon>
        <taxon>Bacillati</taxon>
        <taxon>Bacillota</taxon>
        <taxon>Clostridia</taxon>
        <taxon>Eubacteriales</taxon>
        <taxon>Clostridiaceae</taxon>
        <taxon>Clostridium</taxon>
    </lineage>
</organism>
<evidence type="ECO:0000259" key="5">
    <source>
        <dbReference type="PROSITE" id="PS51464"/>
    </source>
</evidence>
<proteinExistence type="predicted"/>
<dbReference type="InterPro" id="IPR035472">
    <property type="entry name" value="RpiR-like_SIS"/>
</dbReference>
<dbReference type="InterPro" id="IPR000281">
    <property type="entry name" value="HTH_RpiR"/>
</dbReference>
<dbReference type="Gene3D" id="3.40.50.10490">
    <property type="entry name" value="Glucose-6-phosphate isomerase like protein, domain 1"/>
    <property type="match status" value="1"/>
</dbReference>
<dbReference type="InterPro" id="IPR046348">
    <property type="entry name" value="SIS_dom_sf"/>
</dbReference>